<evidence type="ECO:0000313" key="2">
    <source>
        <dbReference type="EMBL" id="KAK2115297.1"/>
    </source>
</evidence>
<keyword evidence="3" id="KW-1185">Reference proteome</keyword>
<proteinExistence type="predicted"/>
<evidence type="ECO:0000256" key="1">
    <source>
        <dbReference type="SAM" id="MobiDB-lite"/>
    </source>
</evidence>
<accession>A0ABQ9W4I8</accession>
<dbReference type="EMBL" id="JASSZA010000003">
    <property type="protein sequence ID" value="KAK2115297.1"/>
    <property type="molecule type" value="Genomic_DNA"/>
</dbReference>
<comment type="caution">
    <text evidence="2">The sequence shown here is derived from an EMBL/GenBank/DDBJ whole genome shotgun (WGS) entry which is preliminary data.</text>
</comment>
<feature type="compositionally biased region" description="Polar residues" evidence="1">
    <location>
        <begin position="56"/>
        <end position="68"/>
    </location>
</feature>
<dbReference type="Proteomes" id="UP001266305">
    <property type="component" value="Unassembled WGS sequence"/>
</dbReference>
<name>A0ABQ9W4I8_SAGOE</name>
<feature type="region of interest" description="Disordered" evidence="1">
    <location>
        <begin position="56"/>
        <end position="103"/>
    </location>
</feature>
<organism evidence="2 3">
    <name type="scientific">Saguinus oedipus</name>
    <name type="common">Cotton-top tamarin</name>
    <name type="synonym">Oedipomidas oedipus</name>
    <dbReference type="NCBI Taxonomy" id="9490"/>
    <lineage>
        <taxon>Eukaryota</taxon>
        <taxon>Metazoa</taxon>
        <taxon>Chordata</taxon>
        <taxon>Craniata</taxon>
        <taxon>Vertebrata</taxon>
        <taxon>Euteleostomi</taxon>
        <taxon>Mammalia</taxon>
        <taxon>Eutheria</taxon>
        <taxon>Euarchontoglires</taxon>
        <taxon>Primates</taxon>
        <taxon>Haplorrhini</taxon>
        <taxon>Platyrrhini</taxon>
        <taxon>Cebidae</taxon>
        <taxon>Callitrichinae</taxon>
        <taxon>Saguinus</taxon>
    </lineage>
</organism>
<gene>
    <name evidence="2" type="ORF">P7K49_005923</name>
</gene>
<evidence type="ECO:0000313" key="3">
    <source>
        <dbReference type="Proteomes" id="UP001266305"/>
    </source>
</evidence>
<sequence length="233" mass="25061">MRTQHPEASAEGRKEKANWLFQQGHCGQLFPSPISKLLANLSFIIEYPTAATFSPQREANVPGSSPRQSHALRCQGPVSAQGSPKLSHPQSCQHTRPSPFHDLGELHPSQELIVLADFSNGPFKFTPVFVDQPLPFLCLLTAALFSSKLEAAIGKPLLRKPESVPTSWPEPARECGFSRVICSTTEPADAPAQLPLSPVPATQGDAANTHTLTSRGVNSFSGMGLLFSQASGR</sequence>
<feature type="compositionally biased region" description="Polar residues" evidence="1">
    <location>
        <begin position="78"/>
        <end position="96"/>
    </location>
</feature>
<protein>
    <submittedName>
        <fullName evidence="2">Uncharacterized protein</fullName>
    </submittedName>
</protein>
<reference evidence="2 3" key="1">
    <citation type="submission" date="2023-05" db="EMBL/GenBank/DDBJ databases">
        <title>B98-5 Cell Line De Novo Hybrid Assembly: An Optical Mapping Approach.</title>
        <authorList>
            <person name="Kananen K."/>
            <person name="Auerbach J.A."/>
            <person name="Kautto E."/>
            <person name="Blachly J.S."/>
        </authorList>
    </citation>
    <scope>NUCLEOTIDE SEQUENCE [LARGE SCALE GENOMIC DNA]</scope>
    <source>
        <strain evidence="2">B95-8</strain>
        <tissue evidence="2">Cell line</tissue>
    </source>
</reference>